<feature type="domain" description="DUF4376" evidence="1">
    <location>
        <begin position="19"/>
        <end position="126"/>
    </location>
</feature>
<gene>
    <name evidence="2" type="ORF">C6W88_15515</name>
</gene>
<evidence type="ECO:0000259" key="1">
    <source>
        <dbReference type="Pfam" id="PF14301"/>
    </source>
</evidence>
<accession>A0ABX5IUM4</accession>
<sequence>MGNVYWIPPKTEAERLFDSKAAKLTEIEQSRKGAEAYGVILNGIRYAGDPSNRQALSEVIDLAEATGMTTISAWKDSDSGFHADHPVADVRQALLNIAARRGDLIAQEGALAAKIAAAETVEAVEAIGWE</sequence>
<dbReference type="EMBL" id="PXNS01000009">
    <property type="protein sequence ID" value="PTL93419.1"/>
    <property type="molecule type" value="Genomic_DNA"/>
</dbReference>
<evidence type="ECO:0000313" key="2">
    <source>
        <dbReference type="EMBL" id="PTL93419.1"/>
    </source>
</evidence>
<organism evidence="2 3">
    <name type="scientific">Halomonas litopenaei</name>
    <dbReference type="NCBI Taxonomy" id="2109328"/>
    <lineage>
        <taxon>Bacteria</taxon>
        <taxon>Pseudomonadati</taxon>
        <taxon>Pseudomonadota</taxon>
        <taxon>Gammaproteobacteria</taxon>
        <taxon>Oceanospirillales</taxon>
        <taxon>Halomonadaceae</taxon>
        <taxon>Halomonas</taxon>
    </lineage>
</organism>
<name>A0ABX5IUM4_9GAMM</name>
<proteinExistence type="predicted"/>
<keyword evidence="3" id="KW-1185">Reference proteome</keyword>
<protein>
    <recommendedName>
        <fullName evidence="1">DUF4376 domain-containing protein</fullName>
    </recommendedName>
</protein>
<comment type="caution">
    <text evidence="2">The sequence shown here is derived from an EMBL/GenBank/DDBJ whole genome shotgun (WGS) entry which is preliminary data.</text>
</comment>
<dbReference type="Pfam" id="PF14301">
    <property type="entry name" value="DUF4376"/>
    <property type="match status" value="1"/>
</dbReference>
<evidence type="ECO:0000313" key="3">
    <source>
        <dbReference type="Proteomes" id="UP000241895"/>
    </source>
</evidence>
<dbReference type="RefSeq" id="WP_108133114.1">
    <property type="nucleotide sequence ID" value="NZ_PXNS01000009.1"/>
</dbReference>
<dbReference type="InterPro" id="IPR025484">
    <property type="entry name" value="DUF4376"/>
</dbReference>
<dbReference type="Proteomes" id="UP000241895">
    <property type="component" value="Unassembled WGS sequence"/>
</dbReference>
<reference evidence="2 3" key="1">
    <citation type="submission" date="2018-03" db="EMBL/GenBank/DDBJ databases">
        <authorList>
            <person name="Zhou J."/>
            <person name="Li X."/>
            <person name="Xue M."/>
            <person name="Yin J."/>
        </authorList>
    </citation>
    <scope>NUCLEOTIDE SEQUENCE [LARGE SCALE GENOMIC DNA]</scope>
    <source>
        <strain evidence="2 3">SYSU ZJ2214</strain>
    </source>
</reference>